<gene>
    <name evidence="2" type="ORF">PAXRUDRAFT_830900</name>
</gene>
<keyword evidence="3" id="KW-1185">Reference proteome</keyword>
<dbReference type="Gene3D" id="3.40.50.300">
    <property type="entry name" value="P-loop containing nucleotide triphosphate hydrolases"/>
    <property type="match status" value="1"/>
</dbReference>
<dbReference type="GO" id="GO:0005525">
    <property type="term" value="F:GTP binding"/>
    <property type="evidence" value="ECO:0007669"/>
    <property type="project" value="InterPro"/>
</dbReference>
<dbReference type="InterPro" id="IPR006073">
    <property type="entry name" value="GTP-bd"/>
</dbReference>
<dbReference type="Proteomes" id="UP000054538">
    <property type="component" value="Unassembled WGS sequence"/>
</dbReference>
<protein>
    <recommendedName>
        <fullName evidence="1">G domain-containing protein</fullName>
    </recommendedName>
</protein>
<dbReference type="OrthoDB" id="8954335at2759"/>
<sequence length="194" mass="21261">MSGLSINVALVGMTGVGKSTLVNILKGSEVAEVNNDSKPCTLGATCYEVVESGTTYHIWDTRGLNEASWRRFNWFPWVSLDANAQLKNLLSGGQKGSPEIDLVLLCVGGEKIGIQAHWEAYTKIPTSIKVAVVVTRMGDIGSSQWRQTCKDTAKLKGIELDTNVMEGVPKFRDLQEQKARDCRDKILALISRCC</sequence>
<evidence type="ECO:0000259" key="1">
    <source>
        <dbReference type="Pfam" id="PF01926"/>
    </source>
</evidence>
<dbReference type="HOGENOM" id="CLU_1300069_0_0_1"/>
<accession>A0A0D0E368</accession>
<reference evidence="2 3" key="1">
    <citation type="submission" date="2014-04" db="EMBL/GenBank/DDBJ databases">
        <authorList>
            <consortium name="DOE Joint Genome Institute"/>
            <person name="Kuo A."/>
            <person name="Kohler A."/>
            <person name="Jargeat P."/>
            <person name="Nagy L.G."/>
            <person name="Floudas D."/>
            <person name="Copeland A."/>
            <person name="Barry K.W."/>
            <person name="Cichocki N."/>
            <person name="Veneault-Fourrey C."/>
            <person name="LaButti K."/>
            <person name="Lindquist E.A."/>
            <person name="Lipzen A."/>
            <person name="Lundell T."/>
            <person name="Morin E."/>
            <person name="Murat C."/>
            <person name="Sun H."/>
            <person name="Tunlid A."/>
            <person name="Henrissat B."/>
            <person name="Grigoriev I.V."/>
            <person name="Hibbett D.S."/>
            <person name="Martin F."/>
            <person name="Nordberg H.P."/>
            <person name="Cantor M.N."/>
            <person name="Hua S.X."/>
        </authorList>
    </citation>
    <scope>NUCLEOTIDE SEQUENCE [LARGE SCALE GENOMIC DNA]</scope>
    <source>
        <strain evidence="2 3">Ve08.2h10</strain>
    </source>
</reference>
<dbReference type="Pfam" id="PF01926">
    <property type="entry name" value="MMR_HSR1"/>
    <property type="match status" value="1"/>
</dbReference>
<evidence type="ECO:0000313" key="2">
    <source>
        <dbReference type="EMBL" id="KIK91380.1"/>
    </source>
</evidence>
<proteinExistence type="predicted"/>
<dbReference type="EMBL" id="KN825394">
    <property type="protein sequence ID" value="KIK91380.1"/>
    <property type="molecule type" value="Genomic_DNA"/>
</dbReference>
<feature type="domain" description="G" evidence="1">
    <location>
        <begin position="7"/>
        <end position="109"/>
    </location>
</feature>
<name>A0A0D0E368_9AGAM</name>
<dbReference type="InterPro" id="IPR027417">
    <property type="entry name" value="P-loop_NTPase"/>
</dbReference>
<organism evidence="2 3">
    <name type="scientific">Paxillus rubicundulus Ve08.2h10</name>
    <dbReference type="NCBI Taxonomy" id="930991"/>
    <lineage>
        <taxon>Eukaryota</taxon>
        <taxon>Fungi</taxon>
        <taxon>Dikarya</taxon>
        <taxon>Basidiomycota</taxon>
        <taxon>Agaricomycotina</taxon>
        <taxon>Agaricomycetes</taxon>
        <taxon>Agaricomycetidae</taxon>
        <taxon>Boletales</taxon>
        <taxon>Paxilineae</taxon>
        <taxon>Paxillaceae</taxon>
        <taxon>Paxillus</taxon>
    </lineage>
</organism>
<dbReference type="SUPFAM" id="SSF52540">
    <property type="entry name" value="P-loop containing nucleoside triphosphate hydrolases"/>
    <property type="match status" value="1"/>
</dbReference>
<dbReference type="InParanoid" id="A0A0D0E368"/>
<reference evidence="3" key="2">
    <citation type="submission" date="2015-01" db="EMBL/GenBank/DDBJ databases">
        <title>Evolutionary Origins and Diversification of the Mycorrhizal Mutualists.</title>
        <authorList>
            <consortium name="DOE Joint Genome Institute"/>
            <consortium name="Mycorrhizal Genomics Consortium"/>
            <person name="Kohler A."/>
            <person name="Kuo A."/>
            <person name="Nagy L.G."/>
            <person name="Floudas D."/>
            <person name="Copeland A."/>
            <person name="Barry K.W."/>
            <person name="Cichocki N."/>
            <person name="Veneault-Fourrey C."/>
            <person name="LaButti K."/>
            <person name="Lindquist E.A."/>
            <person name="Lipzen A."/>
            <person name="Lundell T."/>
            <person name="Morin E."/>
            <person name="Murat C."/>
            <person name="Riley R."/>
            <person name="Ohm R."/>
            <person name="Sun H."/>
            <person name="Tunlid A."/>
            <person name="Henrissat B."/>
            <person name="Grigoriev I.V."/>
            <person name="Hibbett D.S."/>
            <person name="Martin F."/>
        </authorList>
    </citation>
    <scope>NUCLEOTIDE SEQUENCE [LARGE SCALE GENOMIC DNA]</scope>
    <source>
        <strain evidence="3">Ve08.2h10</strain>
    </source>
</reference>
<evidence type="ECO:0000313" key="3">
    <source>
        <dbReference type="Proteomes" id="UP000054538"/>
    </source>
</evidence>
<dbReference type="AlphaFoldDB" id="A0A0D0E368"/>